<keyword evidence="3" id="KW-0808">Transferase</keyword>
<comment type="similarity">
    <text evidence="1">Belongs to the glycosyltransferase 2 family.</text>
</comment>
<dbReference type="SUPFAM" id="SSF53448">
    <property type="entry name" value="Nucleotide-diphospho-sugar transferases"/>
    <property type="match status" value="1"/>
</dbReference>
<dbReference type="PANTHER" id="PTHR22916:SF3">
    <property type="entry name" value="UDP-GLCNAC:BETAGAL BETA-1,3-N-ACETYLGLUCOSAMINYLTRANSFERASE-LIKE PROTEIN 1"/>
    <property type="match status" value="1"/>
</dbReference>
<dbReference type="Pfam" id="PF00535">
    <property type="entry name" value="Glycos_transf_2"/>
    <property type="match status" value="1"/>
</dbReference>
<sequence>MNIKVSIIIPFYNCPFIGQAIYSALNQTYSNIEVIVVNDGSTIHQSNIHKIRKMKPFRYFEKRNGGAASALNMGIKNATGKYIAWLSSDDLFERSKIEKQVLFMQQRNLSISHTNYSIINKAGSITNPRAGTSYAHRKIFSKNLLKTCFINGCTVMMRADIFKKIGFFDEKLIYAHDYDFWLRAVQYYTFGYINQPLTRYRYHEGMGSVKNNTALVQEANRIRTKYSPIIKNFFNKR</sequence>
<dbReference type="AlphaFoldDB" id="A0A1G8I1U3"/>
<gene>
    <name evidence="3" type="ORF">SAMN05216352_1053</name>
</gene>
<dbReference type="InterPro" id="IPR029044">
    <property type="entry name" value="Nucleotide-diphossugar_trans"/>
</dbReference>
<evidence type="ECO:0000259" key="2">
    <source>
        <dbReference type="Pfam" id="PF00535"/>
    </source>
</evidence>
<feature type="domain" description="Glycosyltransferase 2-like" evidence="2">
    <location>
        <begin position="6"/>
        <end position="165"/>
    </location>
</feature>
<keyword evidence="4" id="KW-1185">Reference proteome</keyword>
<evidence type="ECO:0000313" key="4">
    <source>
        <dbReference type="Proteomes" id="UP000199017"/>
    </source>
</evidence>
<dbReference type="PANTHER" id="PTHR22916">
    <property type="entry name" value="GLYCOSYLTRANSFERASE"/>
    <property type="match status" value="1"/>
</dbReference>
<organism evidence="3 4">
    <name type="scientific">Alteribacillus bidgolensis</name>
    <dbReference type="NCBI Taxonomy" id="930129"/>
    <lineage>
        <taxon>Bacteria</taxon>
        <taxon>Bacillati</taxon>
        <taxon>Bacillota</taxon>
        <taxon>Bacilli</taxon>
        <taxon>Bacillales</taxon>
        <taxon>Bacillaceae</taxon>
        <taxon>Alteribacillus</taxon>
    </lineage>
</organism>
<dbReference type="RefSeq" id="WP_091584115.1">
    <property type="nucleotide sequence ID" value="NZ_FNDU01000005.1"/>
</dbReference>
<protein>
    <submittedName>
        <fullName evidence="3">Glycosyltransferase, GT2 family</fullName>
    </submittedName>
</protein>
<dbReference type="EMBL" id="FNDU01000005">
    <property type="protein sequence ID" value="SDI12772.1"/>
    <property type="molecule type" value="Genomic_DNA"/>
</dbReference>
<accession>A0A1G8I1U3</accession>
<dbReference type="STRING" id="930129.SAMN05216352_1053"/>
<reference evidence="3 4" key="1">
    <citation type="submission" date="2016-10" db="EMBL/GenBank/DDBJ databases">
        <authorList>
            <person name="de Groot N.N."/>
        </authorList>
    </citation>
    <scope>NUCLEOTIDE SEQUENCE [LARGE SCALE GENOMIC DNA]</scope>
    <source>
        <strain evidence="4">P4B,CCM 7963,CECT 7998,DSM 25260,IBRC-M 10614,KCTC 13821</strain>
    </source>
</reference>
<dbReference type="GO" id="GO:0016758">
    <property type="term" value="F:hexosyltransferase activity"/>
    <property type="evidence" value="ECO:0007669"/>
    <property type="project" value="UniProtKB-ARBA"/>
</dbReference>
<proteinExistence type="inferred from homology"/>
<dbReference type="OrthoDB" id="396512at2"/>
<evidence type="ECO:0000256" key="1">
    <source>
        <dbReference type="ARBA" id="ARBA00006739"/>
    </source>
</evidence>
<evidence type="ECO:0000313" key="3">
    <source>
        <dbReference type="EMBL" id="SDI12772.1"/>
    </source>
</evidence>
<dbReference type="Proteomes" id="UP000199017">
    <property type="component" value="Unassembled WGS sequence"/>
</dbReference>
<name>A0A1G8I1U3_9BACI</name>
<dbReference type="Gene3D" id="3.90.550.10">
    <property type="entry name" value="Spore Coat Polysaccharide Biosynthesis Protein SpsA, Chain A"/>
    <property type="match status" value="1"/>
</dbReference>
<dbReference type="InterPro" id="IPR001173">
    <property type="entry name" value="Glyco_trans_2-like"/>
</dbReference>